<dbReference type="SUPFAM" id="SSF75005">
    <property type="entry name" value="Arabinanase/levansucrase/invertase"/>
    <property type="match status" value="1"/>
</dbReference>
<feature type="chain" id="PRO_5028821023" evidence="2">
    <location>
        <begin position="28"/>
        <end position="493"/>
    </location>
</feature>
<dbReference type="InterPro" id="IPR023296">
    <property type="entry name" value="Glyco_hydro_beta-prop_sf"/>
</dbReference>
<reference evidence="3 4" key="1">
    <citation type="submission" date="2020-03" db="EMBL/GenBank/DDBJ databases">
        <title>Isolation and identification of active actinomycetes.</title>
        <authorList>
            <person name="Sun X."/>
        </authorList>
    </citation>
    <scope>NUCLEOTIDE SEQUENCE [LARGE SCALE GENOMIC DNA]</scope>
    <source>
        <strain evidence="3 4">NEAU-D13</strain>
    </source>
</reference>
<name>A0A7C9VPY5_9PSEU</name>
<keyword evidence="4" id="KW-1185">Reference proteome</keyword>
<feature type="signal peptide" evidence="2">
    <location>
        <begin position="1"/>
        <end position="27"/>
    </location>
</feature>
<evidence type="ECO:0000313" key="3">
    <source>
        <dbReference type="EMBL" id="NGY61534.1"/>
    </source>
</evidence>
<keyword evidence="2" id="KW-0732">Signal</keyword>
<dbReference type="AlphaFoldDB" id="A0A7C9VPY5"/>
<dbReference type="Gene3D" id="2.115.10.20">
    <property type="entry name" value="Glycosyl hydrolase domain, family 43"/>
    <property type="match status" value="2"/>
</dbReference>
<dbReference type="Proteomes" id="UP000481360">
    <property type="component" value="Unassembled WGS sequence"/>
</dbReference>
<accession>A0A7C9VPY5</accession>
<dbReference type="EMBL" id="JAAMPJ010000005">
    <property type="protein sequence ID" value="NGY61534.1"/>
    <property type="molecule type" value="Genomic_DNA"/>
</dbReference>
<proteinExistence type="predicted"/>
<evidence type="ECO:0000256" key="2">
    <source>
        <dbReference type="SAM" id="SignalP"/>
    </source>
</evidence>
<dbReference type="PROSITE" id="PS51257">
    <property type="entry name" value="PROKAR_LIPOPROTEIN"/>
    <property type="match status" value="1"/>
</dbReference>
<protein>
    <submittedName>
        <fullName evidence="3">Beta-xylosidase</fullName>
    </submittedName>
</protein>
<evidence type="ECO:0000256" key="1">
    <source>
        <dbReference type="SAM" id="MobiDB-lite"/>
    </source>
</evidence>
<sequence>MPLKRRPAALLAALALLGAVTACTSQAAGDPVGKPPTQPAAVETKAPPPRDKLKLTVENGRQSPGTVVAGVGDAVYNYAPAVMLDGGKVRTWWCSQMGIAQPNGDDILYSDGPSPDGPFSTAQPVFSGSGGSFDAMHTCDPSLIKIGDTYFLYYTGASRDNHANGSSVGVATSKDGISWTRANNGQAILGTSNDIIRENTYGAGQQSAIYLDGWVYLLFTDTTGFAAATNGAGQYVLRSKDPLFTKGVESLGPQGFKPVQKTNEARTRSVVEAFSADWMWIDAASTFAIAHSTDEGTTITFWNREFTRHPYDPVVISGSWKEGPGLVRTPEGHAPIHPGGPCDKVALDVLRATVNGGSGAPTNISHFGIDALGLNGCATPEEARVLNGFSVPSPERTADVVVNDKVIRFERGSAAAKYARGVIGWRPKIVDSFQVAVRVPASVPAVLGPNGLAGLLVNNKLLVIHSLEVAQQNSSEITVVTQGQWDQYERLLA</sequence>
<comment type="caution">
    <text evidence="3">The sequence shown here is derived from an EMBL/GenBank/DDBJ whole genome shotgun (WGS) entry which is preliminary data.</text>
</comment>
<gene>
    <name evidence="3" type="ORF">G7043_21640</name>
</gene>
<evidence type="ECO:0000313" key="4">
    <source>
        <dbReference type="Proteomes" id="UP000481360"/>
    </source>
</evidence>
<feature type="region of interest" description="Disordered" evidence="1">
    <location>
        <begin position="26"/>
        <end position="50"/>
    </location>
</feature>
<organism evidence="3 4">
    <name type="scientific">Lentzea alba</name>
    <dbReference type="NCBI Taxonomy" id="2714351"/>
    <lineage>
        <taxon>Bacteria</taxon>
        <taxon>Bacillati</taxon>
        <taxon>Actinomycetota</taxon>
        <taxon>Actinomycetes</taxon>
        <taxon>Pseudonocardiales</taxon>
        <taxon>Pseudonocardiaceae</taxon>
        <taxon>Lentzea</taxon>
    </lineage>
</organism>
<dbReference type="RefSeq" id="WP_166048034.1">
    <property type="nucleotide sequence ID" value="NZ_JAAMPJ010000005.1"/>
</dbReference>